<dbReference type="EMBL" id="JABCIY010000155">
    <property type="protein sequence ID" value="KAF7191822.1"/>
    <property type="molecule type" value="Genomic_DNA"/>
</dbReference>
<accession>A0A8H6RJ59</accession>
<reference evidence="8" key="1">
    <citation type="submission" date="2020-04" db="EMBL/GenBank/DDBJ databases">
        <title>Draft genome resource of the tomato pathogen Pseudocercospora fuligena.</title>
        <authorList>
            <person name="Zaccaron A."/>
        </authorList>
    </citation>
    <scope>NUCLEOTIDE SEQUENCE</scope>
    <source>
        <strain evidence="8">PF001</strain>
    </source>
</reference>
<comment type="subcellular location">
    <subcellularLocation>
        <location evidence="1">Membrane</location>
    </subcellularLocation>
</comment>
<gene>
    <name evidence="8" type="ORF">HII31_06867</name>
</gene>
<dbReference type="OrthoDB" id="2152119at2759"/>
<dbReference type="PROSITE" id="PS01309">
    <property type="entry name" value="UPF0057"/>
    <property type="match status" value="1"/>
</dbReference>
<evidence type="ECO:0000313" key="9">
    <source>
        <dbReference type="Proteomes" id="UP000660729"/>
    </source>
</evidence>
<dbReference type="AlphaFoldDB" id="A0A8H6RJ59"/>
<dbReference type="Pfam" id="PF01679">
    <property type="entry name" value="Pmp3"/>
    <property type="match status" value="1"/>
</dbReference>
<dbReference type="InterPro" id="IPR000612">
    <property type="entry name" value="PMP3"/>
</dbReference>
<dbReference type="PANTHER" id="PTHR21659">
    <property type="entry name" value="HYDROPHOBIC PROTEIN RCI2 LOW TEMPERATURE AND SALT RESPONSIVE PROTEIN LTI6 -RELATED"/>
    <property type="match status" value="1"/>
</dbReference>
<comment type="caution">
    <text evidence="8">The sequence shown here is derived from an EMBL/GenBank/DDBJ whole genome shotgun (WGS) entry which is preliminary data.</text>
</comment>
<evidence type="ECO:0000256" key="1">
    <source>
        <dbReference type="ARBA" id="ARBA00004370"/>
    </source>
</evidence>
<dbReference type="PANTHER" id="PTHR21659:SF42">
    <property type="entry name" value="UPF0057 MEMBRANE PROTEIN ZK632.10-RELATED"/>
    <property type="match status" value="1"/>
</dbReference>
<protein>
    <submittedName>
        <fullName evidence="8">Plasma membrane proteolipid 3</fullName>
    </submittedName>
</protein>
<evidence type="ECO:0000256" key="3">
    <source>
        <dbReference type="ARBA" id="ARBA00022692"/>
    </source>
</evidence>
<comment type="similarity">
    <text evidence="2">Belongs to the UPF0057 (PMP3) family.</text>
</comment>
<evidence type="ECO:0000256" key="7">
    <source>
        <dbReference type="SAM" id="Phobius"/>
    </source>
</evidence>
<evidence type="ECO:0000256" key="6">
    <source>
        <dbReference type="SAM" id="MobiDB-lite"/>
    </source>
</evidence>
<organism evidence="8 9">
    <name type="scientific">Pseudocercospora fuligena</name>
    <dbReference type="NCBI Taxonomy" id="685502"/>
    <lineage>
        <taxon>Eukaryota</taxon>
        <taxon>Fungi</taxon>
        <taxon>Dikarya</taxon>
        <taxon>Ascomycota</taxon>
        <taxon>Pezizomycotina</taxon>
        <taxon>Dothideomycetes</taxon>
        <taxon>Dothideomycetidae</taxon>
        <taxon>Mycosphaerellales</taxon>
        <taxon>Mycosphaerellaceae</taxon>
        <taxon>Pseudocercospora</taxon>
    </lineage>
</organism>
<sequence length="137" mass="14464">MISAIILVILTIFLPPVGVFLVAGCGADLLINICLTILGFFPGHIHAFYVEYVYFHRKELAERGIYEERDAPGVFSRKVNTGGHAGRGVEGGVTAPPPAQQGYGGVQPAPAQQGYYDAGPVNAQAQGVPPPPAYAKT</sequence>
<keyword evidence="9" id="KW-1185">Reference proteome</keyword>
<feature type="region of interest" description="Disordered" evidence="6">
    <location>
        <begin position="83"/>
        <end position="137"/>
    </location>
</feature>
<proteinExistence type="inferred from homology"/>
<keyword evidence="5 7" id="KW-0472">Membrane</keyword>
<name>A0A8H6RJ59_9PEZI</name>
<dbReference type="GO" id="GO:0016020">
    <property type="term" value="C:membrane"/>
    <property type="evidence" value="ECO:0007669"/>
    <property type="project" value="UniProtKB-SubCell"/>
</dbReference>
<evidence type="ECO:0000256" key="5">
    <source>
        <dbReference type="ARBA" id="ARBA00023136"/>
    </source>
</evidence>
<feature type="transmembrane region" description="Helical" evidence="7">
    <location>
        <begin position="29"/>
        <end position="50"/>
    </location>
</feature>
<dbReference type="Proteomes" id="UP000660729">
    <property type="component" value="Unassembled WGS sequence"/>
</dbReference>
<keyword evidence="3 7" id="KW-0812">Transmembrane</keyword>
<evidence type="ECO:0000256" key="2">
    <source>
        <dbReference type="ARBA" id="ARBA00009530"/>
    </source>
</evidence>
<evidence type="ECO:0000256" key="4">
    <source>
        <dbReference type="ARBA" id="ARBA00022989"/>
    </source>
</evidence>
<keyword evidence="4 7" id="KW-1133">Transmembrane helix</keyword>
<feature type="compositionally biased region" description="Pro residues" evidence="6">
    <location>
        <begin position="128"/>
        <end position="137"/>
    </location>
</feature>
<evidence type="ECO:0000313" key="8">
    <source>
        <dbReference type="EMBL" id="KAF7191822.1"/>
    </source>
</evidence>